<keyword evidence="5" id="KW-1185">Reference proteome</keyword>
<dbReference type="EMBL" id="JAKUCV010007212">
    <property type="protein sequence ID" value="KAJ4824305.1"/>
    <property type="molecule type" value="Genomic_DNA"/>
</dbReference>
<evidence type="ECO:0000313" key="5">
    <source>
        <dbReference type="Proteomes" id="UP001141552"/>
    </source>
</evidence>
<dbReference type="AlphaFoldDB" id="A0A9Q0F3F0"/>
<reference evidence="4" key="2">
    <citation type="journal article" date="2023" name="Plants (Basel)">
        <title>Annotation of the Turnera subulata (Passifloraceae) Draft Genome Reveals the S-Locus Evolved after the Divergence of Turneroideae from Passifloroideae in a Stepwise Manner.</title>
        <authorList>
            <person name="Henning P.M."/>
            <person name="Roalson E.H."/>
            <person name="Mir W."/>
            <person name="McCubbin A.G."/>
            <person name="Shore J.S."/>
        </authorList>
    </citation>
    <scope>NUCLEOTIDE SEQUENCE</scope>
    <source>
        <strain evidence="4">F60SS</strain>
    </source>
</reference>
<dbReference type="GO" id="GO:0008270">
    <property type="term" value="F:zinc ion binding"/>
    <property type="evidence" value="ECO:0007669"/>
    <property type="project" value="UniProtKB-KW"/>
</dbReference>
<sequence length="403" mass="44610">MDGTDGGEEELSSSGVSCSICLDTVLDNGGRSRAKLQCGHEFHLDCIGSAFNMKGAMQCPNCRKIEKGQWLYANGSARSSHELGMEDWIPDEEFYDPSFPEMPYRVHWCPFAELDRIGSYFEEVESPSSTYHDLRSQHSMYGEPTAAPSVAHSYVAYVGPIPPSSSRSIDGAEDPNFNHQWRGVSGRSEFISPHAFPAINIHYHSWARHSSPFSVPNSHINGVDRVPAPLTLRSSGEAEARPRSTASPHPILFNHGSGPSAGNSFVSSMVPHHARTHERIQISHAFYPRQQPGNSPVMHSPTIHGIRRLDGPRGLPGVMPPPAPHDHGGGFFFVPPGSSGPPLHETDSPLRNHFHPWERDHLSRFPHVSFGRESGWSSFEFQRNTGAVDSGDRMSSFWRRHPS</sequence>
<feature type="region of interest" description="Disordered" evidence="2">
    <location>
        <begin position="234"/>
        <end position="258"/>
    </location>
</feature>
<protein>
    <recommendedName>
        <fullName evidence="3">RING-type domain-containing protein</fullName>
    </recommendedName>
</protein>
<dbReference type="InterPro" id="IPR001841">
    <property type="entry name" value="Znf_RING"/>
</dbReference>
<dbReference type="GO" id="GO:0004842">
    <property type="term" value="F:ubiquitin-protein transferase activity"/>
    <property type="evidence" value="ECO:0007669"/>
    <property type="project" value="InterPro"/>
</dbReference>
<dbReference type="SUPFAM" id="SSF57850">
    <property type="entry name" value="RING/U-box"/>
    <property type="match status" value="1"/>
</dbReference>
<evidence type="ECO:0000256" key="2">
    <source>
        <dbReference type="SAM" id="MobiDB-lite"/>
    </source>
</evidence>
<keyword evidence="1" id="KW-0862">Zinc</keyword>
<comment type="caution">
    <text evidence="4">The sequence shown here is derived from an EMBL/GenBank/DDBJ whole genome shotgun (WGS) entry which is preliminary data.</text>
</comment>
<keyword evidence="1" id="KW-0863">Zinc-finger</keyword>
<name>A0A9Q0F3F0_9ROSI</name>
<dbReference type="PANTHER" id="PTHR46798:SF5">
    <property type="entry name" value="E3 UBIQUITIN-PROTEIN LIGASE RFI2"/>
    <property type="match status" value="1"/>
</dbReference>
<proteinExistence type="predicted"/>
<dbReference type="PANTHER" id="PTHR46798">
    <property type="entry name" value="OS09G0511500 PROTEIN"/>
    <property type="match status" value="1"/>
</dbReference>
<dbReference type="SMART" id="SM00184">
    <property type="entry name" value="RING"/>
    <property type="match status" value="1"/>
</dbReference>
<evidence type="ECO:0000313" key="4">
    <source>
        <dbReference type="EMBL" id="KAJ4824305.1"/>
    </source>
</evidence>
<organism evidence="4 5">
    <name type="scientific">Turnera subulata</name>
    <dbReference type="NCBI Taxonomy" id="218843"/>
    <lineage>
        <taxon>Eukaryota</taxon>
        <taxon>Viridiplantae</taxon>
        <taxon>Streptophyta</taxon>
        <taxon>Embryophyta</taxon>
        <taxon>Tracheophyta</taxon>
        <taxon>Spermatophyta</taxon>
        <taxon>Magnoliopsida</taxon>
        <taxon>eudicotyledons</taxon>
        <taxon>Gunneridae</taxon>
        <taxon>Pentapetalae</taxon>
        <taxon>rosids</taxon>
        <taxon>fabids</taxon>
        <taxon>Malpighiales</taxon>
        <taxon>Passifloraceae</taxon>
        <taxon>Turnera</taxon>
    </lineage>
</organism>
<gene>
    <name evidence="4" type="ORF">Tsubulata_029366</name>
</gene>
<accession>A0A9Q0F3F0</accession>
<evidence type="ECO:0000259" key="3">
    <source>
        <dbReference type="PROSITE" id="PS50089"/>
    </source>
</evidence>
<evidence type="ECO:0000256" key="1">
    <source>
        <dbReference type="PROSITE-ProRule" id="PRU00175"/>
    </source>
</evidence>
<dbReference type="PROSITE" id="PS50089">
    <property type="entry name" value="ZF_RING_2"/>
    <property type="match status" value="1"/>
</dbReference>
<dbReference type="InterPro" id="IPR044274">
    <property type="entry name" value="RFI2"/>
</dbReference>
<dbReference type="OrthoDB" id="8062037at2759"/>
<dbReference type="Proteomes" id="UP001141552">
    <property type="component" value="Unassembled WGS sequence"/>
</dbReference>
<keyword evidence="1" id="KW-0479">Metal-binding</keyword>
<dbReference type="InterPro" id="IPR013083">
    <property type="entry name" value="Znf_RING/FYVE/PHD"/>
</dbReference>
<feature type="domain" description="RING-type" evidence="3">
    <location>
        <begin position="18"/>
        <end position="63"/>
    </location>
</feature>
<dbReference type="Pfam" id="PF13639">
    <property type="entry name" value="zf-RING_2"/>
    <property type="match status" value="1"/>
</dbReference>
<reference evidence="4" key="1">
    <citation type="submission" date="2022-02" db="EMBL/GenBank/DDBJ databases">
        <authorList>
            <person name="Henning P.M."/>
            <person name="McCubbin A.G."/>
            <person name="Shore J.S."/>
        </authorList>
    </citation>
    <scope>NUCLEOTIDE SEQUENCE</scope>
    <source>
        <strain evidence="4">F60SS</strain>
        <tissue evidence="4">Leaves</tissue>
    </source>
</reference>
<dbReference type="Gene3D" id="3.30.40.10">
    <property type="entry name" value="Zinc/RING finger domain, C3HC4 (zinc finger)"/>
    <property type="match status" value="1"/>
</dbReference>